<keyword evidence="3" id="KW-1185">Reference proteome</keyword>
<dbReference type="Proteomes" id="UP000070544">
    <property type="component" value="Unassembled WGS sequence"/>
</dbReference>
<evidence type="ECO:0000313" key="3">
    <source>
        <dbReference type="Proteomes" id="UP000070544"/>
    </source>
</evidence>
<evidence type="ECO:0000256" key="1">
    <source>
        <dbReference type="SAM" id="Phobius"/>
    </source>
</evidence>
<keyword evidence="1" id="KW-0812">Transmembrane</keyword>
<reference evidence="2 3" key="1">
    <citation type="journal article" date="2015" name="Genome Biol. Evol.">
        <title>Phylogenomic analyses indicate that early fungi evolved digesting cell walls of algal ancestors of land plants.</title>
        <authorList>
            <person name="Chang Y."/>
            <person name="Wang S."/>
            <person name="Sekimoto S."/>
            <person name="Aerts A.L."/>
            <person name="Choi C."/>
            <person name="Clum A."/>
            <person name="LaButti K.M."/>
            <person name="Lindquist E.A."/>
            <person name="Yee Ngan C."/>
            <person name="Ohm R.A."/>
            <person name="Salamov A.A."/>
            <person name="Grigoriev I.V."/>
            <person name="Spatafora J.W."/>
            <person name="Berbee M.L."/>
        </authorList>
    </citation>
    <scope>NUCLEOTIDE SEQUENCE [LARGE SCALE GENOMIC DNA]</scope>
    <source>
        <strain evidence="2 3">JEL478</strain>
    </source>
</reference>
<dbReference type="EMBL" id="KQ965865">
    <property type="protein sequence ID" value="KXS09414.1"/>
    <property type="molecule type" value="Genomic_DNA"/>
</dbReference>
<protein>
    <submittedName>
        <fullName evidence="2">Uncharacterized protein</fullName>
    </submittedName>
</protein>
<keyword evidence="1" id="KW-0472">Membrane</keyword>
<sequence>MVTPPRGVRPWTPPLTKSRWGRSWIGWLIHGHHTDDEALDGSTDGRWCCVGNSLRQRSSDHPYFFFFWFFLGGWGMGEGLLSLLSWTRLSLECVEGIIARGS</sequence>
<dbReference type="AlphaFoldDB" id="A0A138ZY47"/>
<proteinExistence type="predicted"/>
<evidence type="ECO:0000313" key="2">
    <source>
        <dbReference type="EMBL" id="KXS09414.1"/>
    </source>
</evidence>
<name>A0A138ZY47_GONPJ</name>
<keyword evidence="1" id="KW-1133">Transmembrane helix</keyword>
<gene>
    <name evidence="2" type="ORF">M427DRAFT_231031</name>
</gene>
<organism evidence="2 3">
    <name type="scientific">Gonapodya prolifera (strain JEL478)</name>
    <name type="common">Monoblepharis prolifera</name>
    <dbReference type="NCBI Taxonomy" id="1344416"/>
    <lineage>
        <taxon>Eukaryota</taxon>
        <taxon>Fungi</taxon>
        <taxon>Fungi incertae sedis</taxon>
        <taxon>Chytridiomycota</taxon>
        <taxon>Chytridiomycota incertae sedis</taxon>
        <taxon>Monoblepharidomycetes</taxon>
        <taxon>Monoblepharidales</taxon>
        <taxon>Gonapodyaceae</taxon>
        <taxon>Gonapodya</taxon>
    </lineage>
</organism>
<feature type="transmembrane region" description="Helical" evidence="1">
    <location>
        <begin position="63"/>
        <end position="86"/>
    </location>
</feature>
<accession>A0A138ZY47</accession>